<feature type="transmembrane region" description="Helical" evidence="1">
    <location>
        <begin position="182"/>
        <end position="199"/>
    </location>
</feature>
<evidence type="ECO:0000313" key="2">
    <source>
        <dbReference type="EMBL" id="GHP00431.1"/>
    </source>
</evidence>
<keyword evidence="1" id="KW-0472">Membrane</keyword>
<reference evidence="2" key="1">
    <citation type="submission" date="2020-10" db="EMBL/GenBank/DDBJ databases">
        <title>Taxonomic study of unclassified bacteria belonging to the class Ktedonobacteria.</title>
        <authorList>
            <person name="Yabe S."/>
            <person name="Wang C.M."/>
            <person name="Zheng Y."/>
            <person name="Sakai Y."/>
            <person name="Cavaletti L."/>
            <person name="Monciardini P."/>
            <person name="Donadio S."/>
        </authorList>
    </citation>
    <scope>NUCLEOTIDE SEQUENCE</scope>
    <source>
        <strain evidence="2">ID150040</strain>
    </source>
</reference>
<dbReference type="EMBL" id="BNJK01000002">
    <property type="protein sequence ID" value="GHP00431.1"/>
    <property type="molecule type" value="Genomic_DNA"/>
</dbReference>
<feature type="transmembrane region" description="Helical" evidence="1">
    <location>
        <begin position="206"/>
        <end position="230"/>
    </location>
</feature>
<feature type="transmembrane region" description="Helical" evidence="1">
    <location>
        <begin position="116"/>
        <end position="136"/>
    </location>
</feature>
<feature type="transmembrane region" description="Helical" evidence="1">
    <location>
        <begin position="7"/>
        <end position="24"/>
    </location>
</feature>
<evidence type="ECO:0000256" key="1">
    <source>
        <dbReference type="SAM" id="Phobius"/>
    </source>
</evidence>
<dbReference type="AlphaFoldDB" id="A0A8J3IXS3"/>
<keyword evidence="3" id="KW-1185">Reference proteome</keyword>
<feature type="transmembrane region" description="Helical" evidence="1">
    <location>
        <begin position="36"/>
        <end position="60"/>
    </location>
</feature>
<dbReference type="Proteomes" id="UP000597444">
    <property type="component" value="Unassembled WGS sequence"/>
</dbReference>
<keyword evidence="1" id="KW-0812">Transmembrane</keyword>
<keyword evidence="1" id="KW-1133">Transmembrane helix</keyword>
<name>A0A8J3IXS3_9CHLR</name>
<feature type="transmembrane region" description="Helical" evidence="1">
    <location>
        <begin position="148"/>
        <end position="170"/>
    </location>
</feature>
<proteinExistence type="predicted"/>
<sequence length="265" mass="28710">MKTARIAFFIGGLLFIGICAIILFRNAQTFNPVSNFINVFFVVFGVIINFMQLFFAFPLFSNNASPQVAFAPKNTPQPSPSLSLSRGSRYLLGTRGFCNIIMGMLIFFNGPDVGHLALLIAVTVLLSAMATLALVAQEWKASRRRRWLLPEGILGSLAGILLITSTSQILAYSLPSNYSPLAWVWVATMILWFLTTGIGEIIASHAWALIVGGILSLLETASILAALIMADSPLASAPIAQPVAYFLFFAYPILFGIALVIAAFQ</sequence>
<protein>
    <submittedName>
        <fullName evidence="2">Uncharacterized protein</fullName>
    </submittedName>
</protein>
<accession>A0A8J3IXS3</accession>
<feature type="transmembrane region" description="Helical" evidence="1">
    <location>
        <begin position="90"/>
        <end position="110"/>
    </location>
</feature>
<evidence type="ECO:0000313" key="3">
    <source>
        <dbReference type="Proteomes" id="UP000597444"/>
    </source>
</evidence>
<comment type="caution">
    <text evidence="2">The sequence shown here is derived from an EMBL/GenBank/DDBJ whole genome shotgun (WGS) entry which is preliminary data.</text>
</comment>
<feature type="transmembrane region" description="Helical" evidence="1">
    <location>
        <begin position="242"/>
        <end position="264"/>
    </location>
</feature>
<gene>
    <name evidence="2" type="ORF">KSF_104780</name>
</gene>
<organism evidence="2 3">
    <name type="scientific">Reticulibacter mediterranei</name>
    <dbReference type="NCBI Taxonomy" id="2778369"/>
    <lineage>
        <taxon>Bacteria</taxon>
        <taxon>Bacillati</taxon>
        <taxon>Chloroflexota</taxon>
        <taxon>Ktedonobacteria</taxon>
        <taxon>Ktedonobacterales</taxon>
        <taxon>Reticulibacteraceae</taxon>
        <taxon>Reticulibacter</taxon>
    </lineage>
</organism>